<sequence>MSSPAFPEPTFVEANGLKLAIHEQGSGLPVIMCHGFPELAFSWRHQLPAVAAAGFRAIAPDQRGYGRTVDAATGRIPDGVEAYDMKHLTGDMVAMMDAMGIDKAIFCGHDWGGFVVWQMPLRHPDRVAGVIGVNTPFIPRGPIEPITAMREAYGDDMYIVYFQQPGVADELFGKDIPKSLRFWYRKSAVTLEDFDKAAPDAAKNLALTKLFEVPESEWGGDALLTPEEAAYYEAAFARTGFTGGLNWYRNFTRNWQRSENLPDRVDVPCLMISAANDVVLRPELTDGMEQFCPDLEKHVIADCGHWTQAEKPDELNALITDWLTRRFSTGS</sequence>
<dbReference type="OrthoDB" id="9812774at2"/>
<keyword evidence="4" id="KW-1185">Reference proteome</keyword>
<dbReference type="PANTHER" id="PTHR43329">
    <property type="entry name" value="EPOXIDE HYDROLASE"/>
    <property type="match status" value="1"/>
</dbReference>
<reference evidence="3 4" key="1">
    <citation type="journal article" date="2016" name="Int. J. Syst. Evol. Microbiol.">
        <title>Pyruvatibacter mobilis gen. nov., sp. nov., a marine bacterium from the culture broth of Picochlorum sp. 122.</title>
        <authorList>
            <person name="Wang G."/>
            <person name="Tang M."/>
            <person name="Wu H."/>
            <person name="Dai S."/>
            <person name="Li T."/>
            <person name="Chen C."/>
            <person name="He H."/>
            <person name="Fan J."/>
            <person name="Xiang W."/>
            <person name="Li X."/>
        </authorList>
    </citation>
    <scope>NUCLEOTIDE SEQUENCE [LARGE SCALE GENOMIC DNA]</scope>
    <source>
        <strain evidence="3 4">GYP-11</strain>
    </source>
</reference>
<dbReference type="Proteomes" id="UP000470384">
    <property type="component" value="Unassembled WGS sequence"/>
</dbReference>
<keyword evidence="1 3" id="KW-0378">Hydrolase</keyword>
<dbReference type="InterPro" id="IPR000639">
    <property type="entry name" value="Epox_hydrolase-like"/>
</dbReference>
<dbReference type="PRINTS" id="PR00412">
    <property type="entry name" value="EPOXHYDRLASE"/>
</dbReference>
<dbReference type="SUPFAM" id="SSF53474">
    <property type="entry name" value="alpha/beta-Hydrolases"/>
    <property type="match status" value="1"/>
</dbReference>
<protein>
    <submittedName>
        <fullName evidence="3">Alpha/beta fold hydrolase</fullName>
    </submittedName>
</protein>
<evidence type="ECO:0000259" key="2">
    <source>
        <dbReference type="Pfam" id="PF00561"/>
    </source>
</evidence>
<dbReference type="Pfam" id="PF00561">
    <property type="entry name" value="Abhydrolase_1"/>
    <property type="match status" value="1"/>
</dbReference>
<gene>
    <name evidence="3" type="ORF">GTQ45_12385</name>
</gene>
<dbReference type="EMBL" id="WXYQ01000009">
    <property type="protein sequence ID" value="NBG96533.1"/>
    <property type="molecule type" value="Genomic_DNA"/>
</dbReference>
<evidence type="ECO:0000313" key="3">
    <source>
        <dbReference type="EMBL" id="NBG96533.1"/>
    </source>
</evidence>
<dbReference type="GeneID" id="300654103"/>
<organism evidence="3 4">
    <name type="scientific">Pyruvatibacter mobilis</name>
    <dbReference type="NCBI Taxonomy" id="1712261"/>
    <lineage>
        <taxon>Bacteria</taxon>
        <taxon>Pseudomonadati</taxon>
        <taxon>Pseudomonadota</taxon>
        <taxon>Alphaproteobacteria</taxon>
        <taxon>Hyphomicrobiales</taxon>
        <taxon>Parvibaculaceae</taxon>
        <taxon>Pyruvatibacter</taxon>
    </lineage>
</organism>
<name>A0A845QD67_9HYPH</name>
<dbReference type="InterPro" id="IPR000073">
    <property type="entry name" value="AB_hydrolase_1"/>
</dbReference>
<evidence type="ECO:0000256" key="1">
    <source>
        <dbReference type="ARBA" id="ARBA00022801"/>
    </source>
</evidence>
<evidence type="ECO:0000313" key="4">
    <source>
        <dbReference type="Proteomes" id="UP000470384"/>
    </source>
</evidence>
<dbReference type="RefSeq" id="WP_160588592.1">
    <property type="nucleotide sequence ID" value="NZ_BMHN01000001.1"/>
</dbReference>
<accession>A0A845QD67</accession>
<dbReference type="Gene3D" id="3.40.50.1820">
    <property type="entry name" value="alpha/beta hydrolase"/>
    <property type="match status" value="1"/>
</dbReference>
<dbReference type="AlphaFoldDB" id="A0A845QD67"/>
<comment type="caution">
    <text evidence="3">The sequence shown here is derived from an EMBL/GenBank/DDBJ whole genome shotgun (WGS) entry which is preliminary data.</text>
</comment>
<dbReference type="GO" id="GO:0016787">
    <property type="term" value="F:hydrolase activity"/>
    <property type="evidence" value="ECO:0007669"/>
    <property type="project" value="UniProtKB-KW"/>
</dbReference>
<dbReference type="InterPro" id="IPR029058">
    <property type="entry name" value="AB_hydrolase_fold"/>
</dbReference>
<proteinExistence type="predicted"/>
<feature type="domain" description="AB hydrolase-1" evidence="2">
    <location>
        <begin position="29"/>
        <end position="312"/>
    </location>
</feature>